<dbReference type="SUPFAM" id="SSF57567">
    <property type="entry name" value="Serine protease inhibitors"/>
    <property type="match status" value="1"/>
</dbReference>
<dbReference type="InterPro" id="IPR036084">
    <property type="entry name" value="Ser_inhib-like_sf"/>
</dbReference>
<dbReference type="EMBL" id="GIIL01006912">
    <property type="protein sequence ID" value="NOV50638.1"/>
    <property type="molecule type" value="Transcribed_RNA"/>
</dbReference>
<dbReference type="PANTHER" id="PTHR23259">
    <property type="entry name" value="RIDDLE"/>
    <property type="match status" value="1"/>
</dbReference>
<sequence>MKCFYTLVFLFAMLCGMITMGESQCSKANEVHTNCGTSCPETCANLNSGPRICTANCVVGCQCARGFVRSNSGECIPPSEC</sequence>
<evidence type="ECO:0000313" key="7">
    <source>
        <dbReference type="EMBL" id="NOV50638.1"/>
    </source>
</evidence>
<keyword evidence="3" id="KW-0722">Serine protease inhibitor</keyword>
<feature type="domain" description="TIL" evidence="6">
    <location>
        <begin position="27"/>
        <end position="81"/>
    </location>
</feature>
<dbReference type="CDD" id="cd19941">
    <property type="entry name" value="TIL"/>
    <property type="match status" value="1"/>
</dbReference>
<evidence type="ECO:0000256" key="5">
    <source>
        <dbReference type="SAM" id="SignalP"/>
    </source>
</evidence>
<dbReference type="InterPro" id="IPR051368">
    <property type="entry name" value="SerProtInhib-TIL_Domain"/>
</dbReference>
<dbReference type="AlphaFoldDB" id="A0A6M2DZZ5"/>
<dbReference type="Gene3D" id="2.10.25.10">
    <property type="entry name" value="Laminin"/>
    <property type="match status" value="1"/>
</dbReference>
<evidence type="ECO:0000256" key="3">
    <source>
        <dbReference type="ARBA" id="ARBA00022900"/>
    </source>
</evidence>
<comment type="similarity">
    <text evidence="1">Belongs to the serine protease inhibitor-like (TIL domain-containing) family.</text>
</comment>
<evidence type="ECO:0000256" key="1">
    <source>
        <dbReference type="ARBA" id="ARBA00007611"/>
    </source>
</evidence>
<dbReference type="GO" id="GO:0004867">
    <property type="term" value="F:serine-type endopeptidase inhibitor activity"/>
    <property type="evidence" value="ECO:0007669"/>
    <property type="project" value="UniProtKB-KW"/>
</dbReference>
<proteinExistence type="inferred from homology"/>
<dbReference type="PANTHER" id="PTHR23259:SF70">
    <property type="entry name" value="ACCESSORY GLAND PROTEIN ACP62F-RELATED"/>
    <property type="match status" value="1"/>
</dbReference>
<organism evidence="7">
    <name type="scientific">Xenopsylla cheopis</name>
    <name type="common">Oriental rat flea</name>
    <name type="synonym">Pulex cheopis</name>
    <dbReference type="NCBI Taxonomy" id="163159"/>
    <lineage>
        <taxon>Eukaryota</taxon>
        <taxon>Metazoa</taxon>
        <taxon>Ecdysozoa</taxon>
        <taxon>Arthropoda</taxon>
        <taxon>Hexapoda</taxon>
        <taxon>Insecta</taxon>
        <taxon>Pterygota</taxon>
        <taxon>Neoptera</taxon>
        <taxon>Endopterygota</taxon>
        <taxon>Siphonaptera</taxon>
        <taxon>Pulicidae</taxon>
        <taxon>Xenopsyllinae</taxon>
        <taxon>Xenopsylla</taxon>
    </lineage>
</organism>
<feature type="signal peptide" evidence="5">
    <location>
        <begin position="1"/>
        <end position="23"/>
    </location>
</feature>
<evidence type="ECO:0000256" key="2">
    <source>
        <dbReference type="ARBA" id="ARBA00022690"/>
    </source>
</evidence>
<dbReference type="Pfam" id="PF01826">
    <property type="entry name" value="TIL"/>
    <property type="match status" value="1"/>
</dbReference>
<keyword evidence="2" id="KW-0646">Protease inhibitor</keyword>
<evidence type="ECO:0000256" key="4">
    <source>
        <dbReference type="ARBA" id="ARBA00023157"/>
    </source>
</evidence>
<dbReference type="FunFam" id="2.10.25.10:FF:000055">
    <property type="entry name" value="alpha-tectorin isoform X1"/>
    <property type="match status" value="1"/>
</dbReference>
<feature type="chain" id="PRO_5026964183" evidence="5">
    <location>
        <begin position="24"/>
        <end position="81"/>
    </location>
</feature>
<protein>
    <submittedName>
        <fullName evidence="7">Putative til domain protein</fullName>
    </submittedName>
</protein>
<accession>A0A6M2DZZ5</accession>
<name>A0A6M2DZZ5_XENCH</name>
<keyword evidence="5" id="KW-0732">Signal</keyword>
<reference evidence="7" key="1">
    <citation type="submission" date="2020-03" db="EMBL/GenBank/DDBJ databases">
        <title>Transcriptomic Profiling of the Digestive Tract of the Rat Flea, Xenopsylla cheopis, Following Blood Feeding and Infection with Yersinia pestis.</title>
        <authorList>
            <person name="Bland D.M."/>
            <person name="Martens C.A."/>
            <person name="Virtaneva K."/>
            <person name="Kanakabandi K."/>
            <person name="Long D."/>
            <person name="Rosenke R."/>
            <person name="Saturday G.A."/>
            <person name="Hoyt F.H."/>
            <person name="Bruno D.P."/>
            <person name="Ribeiro J.M.C."/>
            <person name="Hinnebusch J."/>
        </authorList>
    </citation>
    <scope>NUCLEOTIDE SEQUENCE</scope>
</reference>
<dbReference type="InterPro" id="IPR002919">
    <property type="entry name" value="TIL_dom"/>
</dbReference>
<keyword evidence="4" id="KW-1015">Disulfide bond</keyword>
<evidence type="ECO:0000259" key="6">
    <source>
        <dbReference type="Pfam" id="PF01826"/>
    </source>
</evidence>